<dbReference type="InterPro" id="IPR029055">
    <property type="entry name" value="Ntn_hydrolases_N"/>
</dbReference>
<evidence type="ECO:0000313" key="2">
    <source>
        <dbReference type="EMBL" id="KAL3849371.1"/>
    </source>
</evidence>
<keyword evidence="1" id="KW-0647">Proteasome</keyword>
<dbReference type="PANTHER" id="PTHR11599">
    <property type="entry name" value="PROTEASOME SUBUNIT ALPHA/BETA"/>
    <property type="match status" value="1"/>
</dbReference>
<dbReference type="AlphaFoldDB" id="A0ABD3UKA3"/>
<evidence type="ECO:0000313" key="3">
    <source>
        <dbReference type="Proteomes" id="UP001634393"/>
    </source>
</evidence>
<keyword evidence="3" id="KW-1185">Reference proteome</keyword>
<protein>
    <submittedName>
        <fullName evidence="2">Uncharacterized protein</fullName>
    </submittedName>
</protein>
<dbReference type="Pfam" id="PF00227">
    <property type="entry name" value="Proteasome"/>
    <property type="match status" value="1"/>
</dbReference>
<dbReference type="Gene3D" id="3.60.20.10">
    <property type="entry name" value="Glutamine Phosphoribosylpyrophosphate, subunit 1, domain 1"/>
    <property type="match status" value="1"/>
</dbReference>
<evidence type="ECO:0000256" key="1">
    <source>
        <dbReference type="ARBA" id="ARBA00022942"/>
    </source>
</evidence>
<accession>A0ABD3UKA3</accession>
<dbReference type="Proteomes" id="UP001634393">
    <property type="component" value="Unassembled WGS sequence"/>
</dbReference>
<sequence length="220" mass="25137">MNTESRDRLILIFSPEGRIYEFGAAFNHVETSKCTLICIRETNRFRVVTWRNVSEDILDRASVAHLFPVSSYLGLLVTGEAAHARTLVQRARNEASRYRNSCGYVIPTDSLALWIAKHAYKRPLGVVTMSTDEEKGSQFFKCDPACRFFKYKALSAEGEGPEDMNLLEKKFEKNPAFSFEETVQTAISGFSALQSVLQDDYKVGQKRKRRHTYNILNVNY</sequence>
<dbReference type="SUPFAM" id="SSF56235">
    <property type="entry name" value="N-terminal nucleophile aminohydrolases (Ntn hydrolases)"/>
    <property type="match status" value="1"/>
</dbReference>
<reference evidence="2 3" key="1">
    <citation type="submission" date="2024-12" db="EMBL/GenBank/DDBJ databases">
        <title>The unique morphological basis and parallel evolutionary history of personate flowers in Penstemon.</title>
        <authorList>
            <person name="Depatie T.H."/>
            <person name="Wessinger C.A."/>
        </authorList>
    </citation>
    <scope>NUCLEOTIDE SEQUENCE [LARGE SCALE GENOMIC DNA]</scope>
    <source>
        <strain evidence="2">WTNN_2</strain>
        <tissue evidence="2">Leaf</tissue>
    </source>
</reference>
<comment type="caution">
    <text evidence="2">The sequence shown here is derived from an EMBL/GenBank/DDBJ whole genome shotgun (WGS) entry which is preliminary data.</text>
</comment>
<dbReference type="GO" id="GO:0000502">
    <property type="term" value="C:proteasome complex"/>
    <property type="evidence" value="ECO:0007669"/>
    <property type="project" value="UniProtKB-KW"/>
</dbReference>
<organism evidence="2 3">
    <name type="scientific">Penstemon smallii</name>
    <dbReference type="NCBI Taxonomy" id="265156"/>
    <lineage>
        <taxon>Eukaryota</taxon>
        <taxon>Viridiplantae</taxon>
        <taxon>Streptophyta</taxon>
        <taxon>Embryophyta</taxon>
        <taxon>Tracheophyta</taxon>
        <taxon>Spermatophyta</taxon>
        <taxon>Magnoliopsida</taxon>
        <taxon>eudicotyledons</taxon>
        <taxon>Gunneridae</taxon>
        <taxon>Pentapetalae</taxon>
        <taxon>asterids</taxon>
        <taxon>lamiids</taxon>
        <taxon>Lamiales</taxon>
        <taxon>Plantaginaceae</taxon>
        <taxon>Cheloneae</taxon>
        <taxon>Penstemon</taxon>
    </lineage>
</organism>
<dbReference type="InterPro" id="IPR050115">
    <property type="entry name" value="Proteasome_alpha"/>
</dbReference>
<gene>
    <name evidence="2" type="ORF">ACJIZ3_011253</name>
</gene>
<name>A0ABD3UKA3_9LAMI</name>
<dbReference type="InterPro" id="IPR001353">
    <property type="entry name" value="Proteasome_sua/b"/>
</dbReference>
<proteinExistence type="predicted"/>
<dbReference type="EMBL" id="JBJXBP010000001">
    <property type="protein sequence ID" value="KAL3849371.1"/>
    <property type="molecule type" value="Genomic_DNA"/>
</dbReference>